<protein>
    <submittedName>
        <fullName evidence="1">Uncharacterized protein</fullName>
    </submittedName>
</protein>
<sequence length="89" mass="10028">MGCSTKCHWTRVLQSAQPMRCAFLSVEGQLLLILNADWISLVGLQKWTPTWPEGLYQSLLNAHSRHKMVPGCDMKAGAVKPYPHHQTVQ</sequence>
<keyword evidence="2" id="KW-1185">Reference proteome</keyword>
<evidence type="ECO:0000313" key="2">
    <source>
        <dbReference type="Proteomes" id="UP001187343"/>
    </source>
</evidence>
<evidence type="ECO:0000313" key="1">
    <source>
        <dbReference type="EMBL" id="KAK2896617.1"/>
    </source>
</evidence>
<accession>A0AA88TP93</accession>
<dbReference type="EMBL" id="JAUYZG010000010">
    <property type="protein sequence ID" value="KAK2896617.1"/>
    <property type="molecule type" value="Genomic_DNA"/>
</dbReference>
<dbReference type="Proteomes" id="UP001187343">
    <property type="component" value="Unassembled WGS sequence"/>
</dbReference>
<dbReference type="AlphaFoldDB" id="A0AA88TP93"/>
<comment type="caution">
    <text evidence="1">The sequence shown here is derived from an EMBL/GenBank/DDBJ whole genome shotgun (WGS) entry which is preliminary data.</text>
</comment>
<name>A0AA88TP93_9TELE</name>
<organism evidence="1 2">
    <name type="scientific">Cirrhinus molitorella</name>
    <name type="common">mud carp</name>
    <dbReference type="NCBI Taxonomy" id="172907"/>
    <lineage>
        <taxon>Eukaryota</taxon>
        <taxon>Metazoa</taxon>
        <taxon>Chordata</taxon>
        <taxon>Craniata</taxon>
        <taxon>Vertebrata</taxon>
        <taxon>Euteleostomi</taxon>
        <taxon>Actinopterygii</taxon>
        <taxon>Neopterygii</taxon>
        <taxon>Teleostei</taxon>
        <taxon>Ostariophysi</taxon>
        <taxon>Cypriniformes</taxon>
        <taxon>Cyprinidae</taxon>
        <taxon>Labeoninae</taxon>
        <taxon>Labeonini</taxon>
        <taxon>Cirrhinus</taxon>
    </lineage>
</organism>
<reference evidence="1" key="1">
    <citation type="submission" date="2023-08" db="EMBL/GenBank/DDBJ databases">
        <title>Chromosome-level Genome Assembly of mud carp (Cirrhinus molitorella).</title>
        <authorList>
            <person name="Liu H."/>
        </authorList>
    </citation>
    <scope>NUCLEOTIDE SEQUENCE</scope>
    <source>
        <strain evidence="1">Prfri</strain>
        <tissue evidence="1">Muscle</tissue>
    </source>
</reference>
<proteinExistence type="predicted"/>
<gene>
    <name evidence="1" type="ORF">Q8A67_011105</name>
</gene>